<evidence type="ECO:0000313" key="2">
    <source>
        <dbReference type="Proteomes" id="UP000824128"/>
    </source>
</evidence>
<dbReference type="InterPro" id="IPR009711">
    <property type="entry name" value="UPF0473"/>
</dbReference>
<protein>
    <submittedName>
        <fullName evidence="1">DUF1292 domain-containing protein</fullName>
    </submittedName>
</protein>
<sequence>MEEQQELLVTLLDEQGQPQEFELLMTFDYEGNRYAALLPAGWDASGEEDGVVLFGVAREGADEVFRPIESPILLEEVFAEFLALLDEQEEGEDAT</sequence>
<proteinExistence type="predicted"/>
<gene>
    <name evidence="1" type="ORF">IAD24_02250</name>
</gene>
<dbReference type="Pfam" id="PF06949">
    <property type="entry name" value="DUF1292"/>
    <property type="match status" value="1"/>
</dbReference>
<reference evidence="1" key="1">
    <citation type="submission" date="2020-10" db="EMBL/GenBank/DDBJ databases">
        <authorList>
            <person name="Gilroy R."/>
        </authorList>
    </citation>
    <scope>NUCLEOTIDE SEQUENCE</scope>
    <source>
        <strain evidence="1">ChiGjej2B2-16831</strain>
    </source>
</reference>
<reference evidence="1" key="2">
    <citation type="journal article" date="2021" name="PeerJ">
        <title>Extensive microbial diversity within the chicken gut microbiome revealed by metagenomics and culture.</title>
        <authorList>
            <person name="Gilroy R."/>
            <person name="Ravi A."/>
            <person name="Getino M."/>
            <person name="Pursley I."/>
            <person name="Horton D.L."/>
            <person name="Alikhan N.F."/>
            <person name="Baker D."/>
            <person name="Gharbi K."/>
            <person name="Hall N."/>
            <person name="Watson M."/>
            <person name="Adriaenssens E.M."/>
            <person name="Foster-Nyarko E."/>
            <person name="Jarju S."/>
            <person name="Secka A."/>
            <person name="Antonio M."/>
            <person name="Oren A."/>
            <person name="Chaudhuri R.R."/>
            <person name="La Ragione R."/>
            <person name="Hildebrand F."/>
            <person name="Pallen M.J."/>
        </authorList>
    </citation>
    <scope>NUCLEOTIDE SEQUENCE</scope>
    <source>
        <strain evidence="1">ChiGjej2B2-16831</strain>
    </source>
</reference>
<dbReference type="EMBL" id="DVNZ01000072">
    <property type="protein sequence ID" value="HIU93959.1"/>
    <property type="molecule type" value="Genomic_DNA"/>
</dbReference>
<organism evidence="1 2">
    <name type="scientific">Candidatus Aphodomorpha intestinavium</name>
    <dbReference type="NCBI Taxonomy" id="2840672"/>
    <lineage>
        <taxon>Bacteria</taxon>
        <taxon>Bacillati</taxon>
        <taxon>Bacillota</taxon>
        <taxon>Clostridia</taxon>
        <taxon>Eubacteriales</taxon>
        <taxon>Candidatus Aphodomorpha</taxon>
    </lineage>
</organism>
<dbReference type="AlphaFoldDB" id="A0A9D1N2K1"/>
<accession>A0A9D1N2K1</accession>
<comment type="caution">
    <text evidence="1">The sequence shown here is derived from an EMBL/GenBank/DDBJ whole genome shotgun (WGS) entry which is preliminary data.</text>
</comment>
<evidence type="ECO:0000313" key="1">
    <source>
        <dbReference type="EMBL" id="HIU93959.1"/>
    </source>
</evidence>
<name>A0A9D1N2K1_9FIRM</name>
<dbReference type="Proteomes" id="UP000824128">
    <property type="component" value="Unassembled WGS sequence"/>
</dbReference>